<dbReference type="InterPro" id="IPR051812">
    <property type="entry name" value="SPI_LacAB/RpiB"/>
</dbReference>
<dbReference type="InterPro" id="IPR003500">
    <property type="entry name" value="RpiB_LacA_LacB"/>
</dbReference>
<dbReference type="PANTHER" id="PTHR43732">
    <property type="entry name" value="RIBOSE 5-PHOSPHATE ISOMERASE-RELATED"/>
    <property type="match status" value="1"/>
</dbReference>
<dbReference type="InterPro" id="IPR036569">
    <property type="entry name" value="RpiB_LacA_LacB_sf"/>
</dbReference>
<dbReference type="NCBIfam" id="TIGR00689">
    <property type="entry name" value="rpiB_lacA_lacB"/>
    <property type="match status" value="1"/>
</dbReference>
<dbReference type="Gene3D" id="3.40.1400.10">
    <property type="entry name" value="Sugar-phosphate isomerase, RpiB/LacA/LacB"/>
    <property type="match status" value="1"/>
</dbReference>
<dbReference type="RefSeq" id="WP_171837383.1">
    <property type="nucleotide sequence ID" value="NZ_CP053710.1"/>
</dbReference>
<accession>A0A6M8HZ92</accession>
<keyword evidence="3" id="KW-0614">Plasmid</keyword>
<dbReference type="GO" id="GO:0005975">
    <property type="term" value="P:carbohydrate metabolic process"/>
    <property type="evidence" value="ECO:0007669"/>
    <property type="project" value="InterPro"/>
</dbReference>
<evidence type="ECO:0000313" key="3">
    <source>
        <dbReference type="EMBL" id="QKE93547.1"/>
    </source>
</evidence>
<reference evidence="3 4" key="1">
    <citation type="journal article" date="2014" name="World J. Microbiol. Biotechnol.">
        <title>Biodiversity and physiological characteristics of Antarctic and Arctic lichens-associated bacteria.</title>
        <authorList>
            <person name="Lee Y.M."/>
            <person name="Kim E.H."/>
            <person name="Lee H.K."/>
            <person name="Hong S.G."/>
        </authorList>
    </citation>
    <scope>NUCLEOTIDE SEQUENCE [LARGE SCALE GENOMIC DNA]</scope>
    <source>
        <strain evidence="3 4">PAMC 26569</strain>
        <plasmid evidence="3">unnamed2</plasmid>
    </source>
</reference>
<dbReference type="PANTHER" id="PTHR43732:SF1">
    <property type="entry name" value="RIBOSE 5-PHOSPHATE ISOMERASE"/>
    <property type="match status" value="1"/>
</dbReference>
<protein>
    <submittedName>
        <fullName evidence="3">RpiB/LacA/LacB family sugar-phosphate isomerase</fullName>
    </submittedName>
</protein>
<dbReference type="GO" id="GO:0016861">
    <property type="term" value="F:intramolecular oxidoreductase activity, interconverting aldoses and ketoses"/>
    <property type="evidence" value="ECO:0007669"/>
    <property type="project" value="UniProtKB-ARBA"/>
</dbReference>
<geneLocation type="plasmid" evidence="3 4">
    <name>unnamed2</name>
</geneLocation>
<evidence type="ECO:0000313" key="4">
    <source>
        <dbReference type="Proteomes" id="UP000500767"/>
    </source>
</evidence>
<keyword evidence="2 3" id="KW-0413">Isomerase</keyword>
<gene>
    <name evidence="3" type="ORF">HN018_25750</name>
</gene>
<proteinExistence type="inferred from homology"/>
<evidence type="ECO:0000256" key="1">
    <source>
        <dbReference type="ARBA" id="ARBA00008754"/>
    </source>
</evidence>
<dbReference type="EMBL" id="CP053710">
    <property type="protein sequence ID" value="QKE93547.1"/>
    <property type="molecule type" value="Genomic_DNA"/>
</dbReference>
<dbReference type="Proteomes" id="UP000500767">
    <property type="component" value="Plasmid unnamed2"/>
</dbReference>
<evidence type="ECO:0000256" key="2">
    <source>
        <dbReference type="ARBA" id="ARBA00023235"/>
    </source>
</evidence>
<dbReference type="AlphaFoldDB" id="A0A6M8HZ92"/>
<dbReference type="KEGG" id="lck:HN018_25750"/>
<organism evidence="3 4">
    <name type="scientific">Lichenicola cladoniae</name>
    <dbReference type="NCBI Taxonomy" id="1484109"/>
    <lineage>
        <taxon>Bacteria</taxon>
        <taxon>Pseudomonadati</taxon>
        <taxon>Pseudomonadota</taxon>
        <taxon>Alphaproteobacteria</taxon>
        <taxon>Acetobacterales</taxon>
        <taxon>Acetobacteraceae</taxon>
        <taxon>Lichenicola</taxon>
    </lineage>
</organism>
<name>A0A6M8HZ92_9PROT</name>
<keyword evidence="4" id="KW-1185">Reference proteome</keyword>
<dbReference type="SUPFAM" id="SSF89623">
    <property type="entry name" value="Ribose/Galactose isomerase RpiB/AlsB"/>
    <property type="match status" value="1"/>
</dbReference>
<comment type="similarity">
    <text evidence="1">Belongs to the LacAB/RpiB family.</text>
</comment>
<sequence>MKIGIAADHGGWQLKSELAAMLRVGGHEVVDFGAKTLDSADDYPMFVIPLARAVVEGTVERGIALCGSGVGASIAANKVAGIRAALVNDPFSARQGVEDDDMNVICFGGKVIGIRLATELVNIFLAARFSGIARHNRRIAEVSALETPSGHEARVGEPVTG</sequence>
<dbReference type="Pfam" id="PF02502">
    <property type="entry name" value="LacAB_rpiB"/>
    <property type="match status" value="1"/>
</dbReference>
<dbReference type="NCBIfam" id="NF004051">
    <property type="entry name" value="PRK05571.1"/>
    <property type="match status" value="1"/>
</dbReference>
<dbReference type="PIRSF" id="PIRSF005384">
    <property type="entry name" value="RpiB_LacA_B"/>
    <property type="match status" value="1"/>
</dbReference>